<keyword evidence="1" id="KW-0175">Coiled coil</keyword>
<name>A0A7G9A4T9_9VIRU</name>
<reference evidence="3" key="1">
    <citation type="submission" date="2020-07" db="EMBL/GenBank/DDBJ databases">
        <title>Dissolved microcystin release linked to lysis of a Microcystis spp. bloom in Lake Erie (USA) attributed to a novel cyanophage.</title>
        <authorList>
            <person name="McKindles K.M."/>
            <person name="Manes M.A."/>
            <person name="DeMarco J.R."/>
            <person name="McClure A."/>
            <person name="McKay R.M."/>
            <person name="Davis T.W."/>
            <person name="Bullerjahn G.S."/>
        </authorList>
    </citation>
    <scope>NUCLEOTIDE SEQUENCE</scope>
</reference>
<proteinExistence type="predicted"/>
<protein>
    <submittedName>
        <fullName evidence="3">Uncharacterized protein</fullName>
    </submittedName>
</protein>
<feature type="coiled-coil region" evidence="1">
    <location>
        <begin position="91"/>
        <end position="151"/>
    </location>
</feature>
<organism evidence="3">
    <name type="scientific">Bacteriophage sp</name>
    <dbReference type="NCBI Taxonomy" id="38018"/>
    <lineage>
        <taxon>Viruses</taxon>
    </lineage>
</organism>
<feature type="region of interest" description="Disordered" evidence="2">
    <location>
        <begin position="37"/>
        <end position="71"/>
    </location>
</feature>
<accession>A0A7G9A4T9</accession>
<evidence type="ECO:0000256" key="1">
    <source>
        <dbReference type="SAM" id="Coils"/>
    </source>
</evidence>
<sequence>MKNPLKEINRVTPVVIKDSVEGSEAPSQEEVFTLTKKAAFRGDLKPSDSSGVPVKNSDHDEPATTPATAPAPVFDPKMLQELVQNTVTATVASVQQAMESEKQSALEAQKQQFEATKAALEASLNSAAEAIQKSNEKITQLETKVTESEKTINNFADLGKLYGSQTPEKMQFPNINKTVAHDADKITGALDETFSLIEDIQKNSGVIYSAPVMGGNQTVNLYDKVRLDRHVKNNRQQIVNSLDDWGRKQGWFRGTRSAPVMGGQVSKNAPTTAADLPPFFLDTLSAILRTTQIPGFAFWQIPNYALDFTARNGTVIRIPRLNYLTSSPSVSDYQLSGKGEYADLTSESDNNSASSVSAEIFEYGRGKVGASTAIRPVSIPTFTEYFSAMGMLDWMQNTLYYDYASFDNTMIKTMLDSTSLHLYNKKGSLVTSPTGLSATGDDGTCTKGFLRRSYQYAHDNRFQMYPDQTYLLFLNSTQLLQLKESYDDDWQANTTRDLDALLNILNPSYIPPGDTGRVSSYVGLVEKFHIFETGNSVGVGAAGQPGVQSETLGGSLGAKTTRTGYLIGAGALGVGVGMPFQITFDNVTQFDRRIRATWLAWLGYKTLDVDPVGTGEASQQLRVAELRTLDVAV</sequence>
<evidence type="ECO:0000256" key="2">
    <source>
        <dbReference type="SAM" id="MobiDB-lite"/>
    </source>
</evidence>
<dbReference type="EMBL" id="MT840191">
    <property type="protein sequence ID" value="QNL31762.1"/>
    <property type="molecule type" value="Genomic_DNA"/>
</dbReference>
<evidence type="ECO:0000313" key="3">
    <source>
        <dbReference type="EMBL" id="QNL31762.1"/>
    </source>
</evidence>